<reference evidence="2 3" key="1">
    <citation type="submission" date="2015-09" db="EMBL/GenBank/DDBJ databases">
        <title>Host preference determinants of Valsa canker pathogens revealed by comparative genomics.</title>
        <authorList>
            <person name="Yin Z."/>
            <person name="Huang L."/>
        </authorList>
    </citation>
    <scope>NUCLEOTIDE SEQUENCE [LARGE SCALE GENOMIC DNA]</scope>
    <source>
        <strain evidence="2 3">03-1</strain>
    </source>
</reference>
<dbReference type="Gene3D" id="3.10.450.50">
    <property type="match status" value="1"/>
</dbReference>
<dbReference type="AlphaFoldDB" id="A0A423WNA7"/>
<evidence type="ECO:0008006" key="4">
    <source>
        <dbReference type="Google" id="ProtNLM"/>
    </source>
</evidence>
<comment type="caution">
    <text evidence="2">The sequence shown here is derived from an EMBL/GenBank/DDBJ whole genome shotgun (WGS) entry which is preliminary data.</text>
</comment>
<keyword evidence="3" id="KW-1185">Reference proteome</keyword>
<dbReference type="EMBL" id="LKEA01000013">
    <property type="protein sequence ID" value="ROW04811.1"/>
    <property type="molecule type" value="Genomic_DNA"/>
</dbReference>
<evidence type="ECO:0000313" key="3">
    <source>
        <dbReference type="Proteomes" id="UP000283895"/>
    </source>
</evidence>
<feature type="region of interest" description="Disordered" evidence="1">
    <location>
        <begin position="119"/>
        <end position="151"/>
    </location>
</feature>
<proteinExistence type="predicted"/>
<name>A0A423WNA7_9PEZI</name>
<protein>
    <recommendedName>
        <fullName evidence="4">SnoaL-like domain-containing protein</fullName>
    </recommendedName>
</protein>
<gene>
    <name evidence="2" type="ORF">VMCG_04786</name>
</gene>
<dbReference type="OrthoDB" id="2830113at2759"/>
<dbReference type="Pfam" id="PF07366">
    <property type="entry name" value="SnoaL"/>
    <property type="match status" value="1"/>
</dbReference>
<dbReference type="Proteomes" id="UP000283895">
    <property type="component" value="Unassembled WGS sequence"/>
</dbReference>
<dbReference type="InterPro" id="IPR009959">
    <property type="entry name" value="Cyclase_SnoaL-like"/>
</dbReference>
<dbReference type="SUPFAM" id="SSF54427">
    <property type="entry name" value="NTF2-like"/>
    <property type="match status" value="1"/>
</dbReference>
<dbReference type="GO" id="GO:0030638">
    <property type="term" value="P:polyketide metabolic process"/>
    <property type="evidence" value="ECO:0007669"/>
    <property type="project" value="InterPro"/>
</dbReference>
<dbReference type="InterPro" id="IPR032710">
    <property type="entry name" value="NTF2-like_dom_sf"/>
</dbReference>
<dbReference type="STRING" id="356882.A0A423WNA7"/>
<accession>A0A423WNA7</accession>
<organism evidence="2 3">
    <name type="scientific">Cytospora schulzeri</name>
    <dbReference type="NCBI Taxonomy" id="448051"/>
    <lineage>
        <taxon>Eukaryota</taxon>
        <taxon>Fungi</taxon>
        <taxon>Dikarya</taxon>
        <taxon>Ascomycota</taxon>
        <taxon>Pezizomycotina</taxon>
        <taxon>Sordariomycetes</taxon>
        <taxon>Sordariomycetidae</taxon>
        <taxon>Diaporthales</taxon>
        <taxon>Cytosporaceae</taxon>
        <taxon>Cytospora</taxon>
    </lineage>
</organism>
<sequence length="280" mass="30576">MTSDADSVILRLLNREPSFLGHDQPSIETGPSPLTLSINGSKYNIISSTVDIRLQHTSSAIQAGRIILAVRKAATGSPSPSTEGVQPIIELAAHIFSGPEDSQAHIPCTTTTIIDTGVLHDSSHSPTRALRASTIPTSPRPDTQTSRQPTLRDKYHAYIATINAGAAAMTSRLAEFCLPVVTHNGQALALPRYQRLMEDAQETIQDLSFHVADLMVDEDKQQVAARLEFTGTPVRPWEDVEPNGKGVAFSEQVFYWFEGGKIRNVVSLVDMEAYRRQMSA</sequence>
<feature type="compositionally biased region" description="Polar residues" evidence="1">
    <location>
        <begin position="134"/>
        <end position="149"/>
    </location>
</feature>
<evidence type="ECO:0000256" key="1">
    <source>
        <dbReference type="SAM" id="MobiDB-lite"/>
    </source>
</evidence>
<evidence type="ECO:0000313" key="2">
    <source>
        <dbReference type="EMBL" id="ROW04811.1"/>
    </source>
</evidence>